<comment type="similarity">
    <text evidence="2">Belongs to the protein kinase superfamily. AGC Ser/Thr protein kinase family. DMPK subfamily.</text>
</comment>
<evidence type="ECO:0000313" key="27">
    <source>
        <dbReference type="Proteomes" id="UP000078542"/>
    </source>
</evidence>
<feature type="coiled-coil region" evidence="18">
    <location>
        <begin position="926"/>
        <end position="967"/>
    </location>
</feature>
<evidence type="ECO:0000259" key="25">
    <source>
        <dbReference type="PROSITE" id="PS51285"/>
    </source>
</evidence>
<feature type="region of interest" description="Disordered" evidence="19">
    <location>
        <begin position="1680"/>
        <end position="1769"/>
    </location>
</feature>
<dbReference type="Pfam" id="PF00433">
    <property type="entry name" value="Pkinase_C"/>
    <property type="match status" value="1"/>
</dbReference>
<feature type="region of interest" description="Disordered" evidence="19">
    <location>
        <begin position="1622"/>
        <end position="1644"/>
    </location>
</feature>
<evidence type="ECO:0000256" key="7">
    <source>
        <dbReference type="ARBA" id="ARBA00022723"/>
    </source>
</evidence>
<feature type="domain" description="Phorbol-ester/DAG-type" evidence="22">
    <location>
        <begin position="1159"/>
        <end position="1209"/>
    </location>
</feature>
<dbReference type="SMART" id="SM00285">
    <property type="entry name" value="PBD"/>
    <property type="match status" value="1"/>
</dbReference>
<evidence type="ECO:0000256" key="10">
    <source>
        <dbReference type="ARBA" id="ARBA00022777"/>
    </source>
</evidence>
<dbReference type="PROSITE" id="PS51285">
    <property type="entry name" value="AGC_KINASE_CTER"/>
    <property type="match status" value="1"/>
</dbReference>
<evidence type="ECO:0000256" key="14">
    <source>
        <dbReference type="ARBA" id="ARBA00023054"/>
    </source>
</evidence>
<comment type="cofactor">
    <cofactor evidence="1">
        <name>Mg(2+)</name>
        <dbReference type="ChEBI" id="CHEBI:18420"/>
    </cofactor>
</comment>
<dbReference type="InterPro" id="IPR050839">
    <property type="entry name" value="Rho-assoc_Ser/Thr_Kinase"/>
</dbReference>
<evidence type="ECO:0000256" key="11">
    <source>
        <dbReference type="ARBA" id="ARBA00022833"/>
    </source>
</evidence>
<dbReference type="InterPro" id="IPR057529">
    <property type="entry name" value="MRCK/ROCK_PH"/>
</dbReference>
<evidence type="ECO:0000256" key="16">
    <source>
        <dbReference type="ARBA" id="ARBA00048679"/>
    </source>
</evidence>
<evidence type="ECO:0000256" key="5">
    <source>
        <dbReference type="ARBA" id="ARBA00022553"/>
    </source>
</evidence>
<dbReference type="CDD" id="cd00132">
    <property type="entry name" value="CRIB"/>
    <property type="match status" value="1"/>
</dbReference>
<keyword evidence="5" id="KW-0597">Phosphoprotein</keyword>
<dbReference type="InterPro" id="IPR002219">
    <property type="entry name" value="PKC_DAG/PE"/>
</dbReference>
<dbReference type="PROSITE" id="PS50219">
    <property type="entry name" value="CNH"/>
    <property type="match status" value="1"/>
</dbReference>
<dbReference type="CDD" id="cd20809">
    <property type="entry name" value="C1_MRCK"/>
    <property type="match status" value="1"/>
</dbReference>
<dbReference type="CDD" id="cd01243">
    <property type="entry name" value="PH_MRCK"/>
    <property type="match status" value="1"/>
</dbReference>
<evidence type="ECO:0000256" key="12">
    <source>
        <dbReference type="ARBA" id="ARBA00022840"/>
    </source>
</evidence>
<comment type="catalytic activity">
    <reaction evidence="15">
        <text>L-threonyl-[protein] + ATP = O-phospho-L-threonyl-[protein] + ADP + H(+)</text>
        <dbReference type="Rhea" id="RHEA:46608"/>
        <dbReference type="Rhea" id="RHEA-COMP:11060"/>
        <dbReference type="Rhea" id="RHEA-COMP:11605"/>
        <dbReference type="ChEBI" id="CHEBI:15378"/>
        <dbReference type="ChEBI" id="CHEBI:30013"/>
        <dbReference type="ChEBI" id="CHEBI:30616"/>
        <dbReference type="ChEBI" id="CHEBI:61977"/>
        <dbReference type="ChEBI" id="CHEBI:456216"/>
        <dbReference type="EC" id="2.7.11.1"/>
    </reaction>
</comment>
<dbReference type="InterPro" id="IPR046349">
    <property type="entry name" value="C1-like_sf"/>
</dbReference>
<dbReference type="GO" id="GO:0008270">
    <property type="term" value="F:zinc ion binding"/>
    <property type="evidence" value="ECO:0007669"/>
    <property type="project" value="UniProtKB-KW"/>
</dbReference>
<feature type="domain" description="AGC-kinase C-terminal" evidence="25">
    <location>
        <begin position="389"/>
        <end position="459"/>
    </location>
</feature>
<accession>A0A195CAY2</accession>
<dbReference type="InterPro" id="IPR000095">
    <property type="entry name" value="CRIB_dom"/>
</dbReference>
<dbReference type="FunFam" id="1.10.510.10:FF:000014">
    <property type="entry name" value="Non-specific serine/threonine protein kinase"/>
    <property type="match status" value="1"/>
</dbReference>
<dbReference type="FunFam" id="3.30.60.20:FF:000005">
    <property type="entry name" value="Non-specific serine/threonine protein kinase"/>
    <property type="match status" value="1"/>
</dbReference>
<dbReference type="SUPFAM" id="SSF56112">
    <property type="entry name" value="Protein kinase-like (PK-like)"/>
    <property type="match status" value="1"/>
</dbReference>
<dbReference type="Pfam" id="PF00130">
    <property type="entry name" value="C1_1"/>
    <property type="match status" value="1"/>
</dbReference>
<dbReference type="STRING" id="456900.A0A195CAY2"/>
<feature type="region of interest" description="Disordered" evidence="19">
    <location>
        <begin position="1097"/>
        <end position="1157"/>
    </location>
</feature>
<keyword evidence="10 26" id="KW-0418">Kinase</keyword>
<dbReference type="PROSITE" id="PS00108">
    <property type="entry name" value="PROTEIN_KINASE_ST"/>
    <property type="match status" value="1"/>
</dbReference>
<feature type="compositionally biased region" description="Polar residues" evidence="19">
    <location>
        <begin position="1116"/>
        <end position="1154"/>
    </location>
</feature>
<dbReference type="InterPro" id="IPR017892">
    <property type="entry name" value="Pkinase_C"/>
</dbReference>
<feature type="coiled-coil region" evidence="18">
    <location>
        <begin position="550"/>
        <end position="840"/>
    </location>
</feature>
<feature type="compositionally biased region" description="Basic and acidic residues" evidence="19">
    <location>
        <begin position="1631"/>
        <end position="1644"/>
    </location>
</feature>
<keyword evidence="4" id="KW-0723">Serine/threonine-protein kinase</keyword>
<feature type="compositionally biased region" description="Pro residues" evidence="19">
    <location>
        <begin position="1751"/>
        <end position="1764"/>
    </location>
</feature>
<dbReference type="GO" id="GO:0005737">
    <property type="term" value="C:cytoplasm"/>
    <property type="evidence" value="ECO:0007669"/>
    <property type="project" value="TreeGrafter"/>
</dbReference>
<dbReference type="SMART" id="SM00133">
    <property type="entry name" value="S_TK_X"/>
    <property type="match status" value="1"/>
</dbReference>
<feature type="compositionally biased region" description="Polar residues" evidence="19">
    <location>
        <begin position="1730"/>
        <end position="1743"/>
    </location>
</feature>
<dbReference type="InterPro" id="IPR000961">
    <property type="entry name" value="AGC-kinase_C"/>
</dbReference>
<keyword evidence="7" id="KW-0479">Metal-binding</keyword>
<keyword evidence="11" id="KW-0862">Zinc</keyword>
<dbReference type="PROSITE" id="PS50081">
    <property type="entry name" value="ZF_DAG_PE_2"/>
    <property type="match status" value="1"/>
</dbReference>
<evidence type="ECO:0000256" key="4">
    <source>
        <dbReference type="ARBA" id="ARBA00022527"/>
    </source>
</evidence>
<sequence length="1832" mass="207661">MEMSSLDCGKKQRYLQSDMSDSSRYLYGHLPLDIMPKELPNNGIGGKLCQLEGLFIGDSAQSSGRAGHVVSIETLIDVLLVLYDECCNSSLRREKTVSDFIEFVKPITSCIKGLQLTREDFEIVKVIGRGAFGEVCVVRMRGSDKVFAMKILNKWEMLKRAETACFREERDVLVYGDRRWITNLHYAFQDDNNLYLVMDYYCGGDLLTLLSKFEDRLPEDMARFYIAEMVLAIGSIHDLRYVHRDIKPDNVLLDANGHIRLADFGSCLRLFEDGTVQSNVAVGTPDYISPEILRAMEDGQGQYGPECDWWSLGVCMYEMLYGETPFYAESLVETYGKIMNHKNCFDFPTDTMYDVSEEAKDLMRKLICSSEFRLGQNGIDDFKKHPWFDGVDWNTLRDSTAPYIPEVSSPSDTSNFDVDDTDVRTSDAVPPAANSAFSALHLPFVGFSFTQGSCISDLGYISALSQTDKRIQILEEENTRLVQTIDDMKNHSSISHSSPGISPDSNNATRKLQDEINTLTKRNCELESQLKSMDIPRELRTLDNGDMTKFRELEKLVRCLRSEKEEAIKDKLDAQEKLKLQDKELKDALTQRKLAMTEYTEVSDKLSELRQQKQKLSRQVRDKEEELEVAMQKVDTLRHDIRKAEKLRRELENRIDEAMAETSKERKLRERSEEYCKQMQEEMEKIRQRSLGNDASANHALATQEINRLKAEVEKLEVQYNENLTQQQSRFNLEIRSLQEQLHEAETRRELLEREVQITKEKLDAARLENITDSEETINELNRRHERERIILVEENKKLVLELGALTDSVNRLQGERRQLEDEYEELRNKKEAIAQWEAQITEIIQWVSDEKDARGYLQALATKMTEELEFLKHSGGVGGVGSGTTMTDKNWRNRRSQKLDKMELLNLQSSLQSEIQAKQAISEELTKTRSDLIAAQKELRDFKQRLDTMSHELKRKDMQVKELQARLDTGDGLRYAILISRLQSASVYWRNELRVGPLVAHLQTIFVTAVLSSDTTSKPPNIVSTKPQRIIVHQPSSPLPVMRAPRITTCRLLTRFVPVNTFISQNAVTIVSPPVLERPTSQMSYLEHFLKETTSSTRHGSVDSVEGDIEDNRAPSITSSKSNLSELSIDPTSPLSHELLNKSSSTHGQTNLQPKPKSHQFLVRTFSAPTKCNHCTSLMVGLTRQGVVCEVCGFACHMPCCDKVPSMCPVPHDQTKRPLGIDPTRGIGTAYEGYVKVPKMGGVKKGWVRQFVVVCDFKLFLYDISPDRNALPSVYVSQVLDMRDEEFSVSSVRDSDVIHATKKDIPCIFRITTSLLEPPGLRNHTLMLADTESEKTKWVVALSELHRILKRNNLPNTTIFRAKELLDNTLAFIKNVMSGAIIDPDRLVIGTEEGLFCLDLDRSEIARVGEGKKIYLLEYVTEEQLIVVLSGKQRHVRLVPVRALDGDEVEWIKVAETKGCITLTTGVVRRNPLNYCLCVAIKKQNASQIIIYEITRTKTRHKRIRELMLPCHAQTLQILSEGRLCVGYPSGFSIYSILGDHHPICYCEGYLLVYSETHIDVFDCTSGDWLQTLNVKRARPLNISGSLTSCVINDMPYVIYLSNLHQRELLNLMPLDASGRQMTRPRRRFSLREGNRAVRPTDRRSKMISAPTNFNHISHMGPGNGIQIQRLLDLPTTLETADQQHTSHHSSSHLHSSQQRLYDATLQTPNKPAPLPPRHPPSDARRLSSHISRNSGYSPHNGSTTSRRGPAPPRPTATPPSLPRTPVDQIDSESLHLRSHTPLSLGSIASLHNKEHPSGGSPRHSIASNNSSNPSTPPSPAHDHGSSSYDS</sequence>
<dbReference type="EC" id="2.7.11.1" evidence="3"/>
<dbReference type="InterPro" id="IPR001180">
    <property type="entry name" value="CNH_dom"/>
</dbReference>
<comment type="catalytic activity">
    <reaction evidence="16">
        <text>L-seryl-[protein] + ATP = O-phospho-L-seryl-[protein] + ADP + H(+)</text>
        <dbReference type="Rhea" id="RHEA:17989"/>
        <dbReference type="Rhea" id="RHEA-COMP:9863"/>
        <dbReference type="Rhea" id="RHEA-COMP:11604"/>
        <dbReference type="ChEBI" id="CHEBI:15378"/>
        <dbReference type="ChEBI" id="CHEBI:29999"/>
        <dbReference type="ChEBI" id="CHEBI:30616"/>
        <dbReference type="ChEBI" id="CHEBI:83421"/>
        <dbReference type="ChEBI" id="CHEBI:456216"/>
        <dbReference type="EC" id="2.7.11.1"/>
    </reaction>
</comment>
<evidence type="ECO:0000256" key="2">
    <source>
        <dbReference type="ARBA" id="ARBA00005719"/>
    </source>
</evidence>
<dbReference type="Pfam" id="PF15796">
    <property type="entry name" value="KELK"/>
    <property type="match status" value="1"/>
</dbReference>
<feature type="binding site" evidence="17">
    <location>
        <position position="150"/>
    </location>
    <ligand>
        <name>ATP</name>
        <dbReference type="ChEBI" id="CHEBI:30616"/>
    </ligand>
</feature>
<dbReference type="SMART" id="SM00220">
    <property type="entry name" value="S_TKc"/>
    <property type="match status" value="1"/>
</dbReference>
<keyword evidence="27" id="KW-1185">Reference proteome</keyword>
<dbReference type="Proteomes" id="UP000078542">
    <property type="component" value="Unassembled WGS sequence"/>
</dbReference>
<dbReference type="SUPFAM" id="SSF50729">
    <property type="entry name" value="PH domain-like"/>
    <property type="match status" value="1"/>
</dbReference>
<dbReference type="SMART" id="SM00109">
    <property type="entry name" value="C1"/>
    <property type="match status" value="1"/>
</dbReference>
<dbReference type="GO" id="GO:0031032">
    <property type="term" value="P:actomyosin structure organization"/>
    <property type="evidence" value="ECO:0007669"/>
    <property type="project" value="TreeGrafter"/>
</dbReference>
<dbReference type="Gene3D" id="3.30.200.20">
    <property type="entry name" value="Phosphorylase Kinase, domain 1"/>
    <property type="match status" value="1"/>
</dbReference>
<evidence type="ECO:0000259" key="24">
    <source>
        <dbReference type="PROSITE" id="PS50219"/>
    </source>
</evidence>
<dbReference type="InterPro" id="IPR017441">
    <property type="entry name" value="Protein_kinase_ATP_BS"/>
</dbReference>
<evidence type="ECO:0000259" key="22">
    <source>
        <dbReference type="PROSITE" id="PS50081"/>
    </source>
</evidence>
<evidence type="ECO:0000256" key="15">
    <source>
        <dbReference type="ARBA" id="ARBA00047899"/>
    </source>
</evidence>
<organism evidence="26 27">
    <name type="scientific">Cyphomyrmex costatus</name>
    <dbReference type="NCBI Taxonomy" id="456900"/>
    <lineage>
        <taxon>Eukaryota</taxon>
        <taxon>Metazoa</taxon>
        <taxon>Ecdysozoa</taxon>
        <taxon>Arthropoda</taxon>
        <taxon>Hexapoda</taxon>
        <taxon>Insecta</taxon>
        <taxon>Pterygota</taxon>
        <taxon>Neoptera</taxon>
        <taxon>Endopterygota</taxon>
        <taxon>Hymenoptera</taxon>
        <taxon>Apocrita</taxon>
        <taxon>Aculeata</taxon>
        <taxon>Formicoidea</taxon>
        <taxon>Formicidae</taxon>
        <taxon>Myrmicinae</taxon>
        <taxon>Cyphomyrmex</taxon>
    </lineage>
</organism>
<feature type="domain" description="PH" evidence="20">
    <location>
        <begin position="1229"/>
        <end position="1348"/>
    </location>
</feature>
<dbReference type="InterPro" id="IPR011993">
    <property type="entry name" value="PH-like_dom_sf"/>
</dbReference>
<dbReference type="InterPro" id="IPR031597">
    <property type="entry name" value="KELK"/>
</dbReference>
<gene>
    <name evidence="26" type="ORF">ALC62_11313</name>
</gene>
<dbReference type="PROSITE" id="PS00479">
    <property type="entry name" value="ZF_DAG_PE_1"/>
    <property type="match status" value="1"/>
</dbReference>
<evidence type="ECO:0000256" key="17">
    <source>
        <dbReference type="PROSITE-ProRule" id="PRU10141"/>
    </source>
</evidence>
<keyword evidence="6" id="KW-0808">Transferase</keyword>
<dbReference type="InterPro" id="IPR020454">
    <property type="entry name" value="DAG/PE-bd"/>
</dbReference>
<dbReference type="EMBL" id="KQ978023">
    <property type="protein sequence ID" value="KYM97967.1"/>
    <property type="molecule type" value="Genomic_DNA"/>
</dbReference>
<dbReference type="InterPro" id="IPR011009">
    <property type="entry name" value="Kinase-like_dom_sf"/>
</dbReference>
<evidence type="ECO:0000256" key="19">
    <source>
        <dbReference type="SAM" id="MobiDB-lite"/>
    </source>
</evidence>
<dbReference type="PANTHER" id="PTHR22988">
    <property type="entry name" value="MYOTONIC DYSTROPHY S/T KINASE-RELATED"/>
    <property type="match status" value="1"/>
</dbReference>
<keyword evidence="8 17" id="KW-0547">Nucleotide-binding</keyword>
<reference evidence="26 27" key="1">
    <citation type="submission" date="2016-03" db="EMBL/GenBank/DDBJ databases">
        <title>Cyphomyrmex costatus WGS genome.</title>
        <authorList>
            <person name="Nygaard S."/>
            <person name="Hu H."/>
            <person name="Boomsma J."/>
            <person name="Zhang G."/>
        </authorList>
    </citation>
    <scope>NUCLEOTIDE SEQUENCE [LARGE SCALE GENOMIC DNA]</scope>
    <source>
        <strain evidence="26">MS0001</strain>
        <tissue evidence="26">Whole body</tissue>
    </source>
</reference>
<evidence type="ECO:0000259" key="20">
    <source>
        <dbReference type="PROSITE" id="PS50003"/>
    </source>
</evidence>
<dbReference type="GO" id="GO:0005524">
    <property type="term" value="F:ATP binding"/>
    <property type="evidence" value="ECO:0007669"/>
    <property type="project" value="UniProtKB-UniRule"/>
</dbReference>
<dbReference type="PROSITE" id="PS50108">
    <property type="entry name" value="CRIB"/>
    <property type="match status" value="1"/>
</dbReference>
<dbReference type="InterPro" id="IPR001849">
    <property type="entry name" value="PH_domain"/>
</dbReference>
<evidence type="ECO:0000256" key="6">
    <source>
        <dbReference type="ARBA" id="ARBA00022679"/>
    </source>
</evidence>
<dbReference type="GO" id="GO:0005856">
    <property type="term" value="C:cytoskeleton"/>
    <property type="evidence" value="ECO:0007669"/>
    <property type="project" value="TreeGrafter"/>
</dbReference>
<feature type="domain" description="CNH" evidence="24">
    <location>
        <begin position="1374"/>
        <end position="1685"/>
    </location>
</feature>
<keyword evidence="13" id="KW-0460">Magnesium</keyword>
<dbReference type="Pfam" id="PF00780">
    <property type="entry name" value="CNH"/>
    <property type="match status" value="1"/>
</dbReference>
<evidence type="ECO:0000256" key="1">
    <source>
        <dbReference type="ARBA" id="ARBA00001946"/>
    </source>
</evidence>
<protein>
    <recommendedName>
        <fullName evidence="3">non-specific serine/threonine protein kinase</fullName>
        <ecNumber evidence="3">2.7.11.1</ecNumber>
    </recommendedName>
</protein>
<dbReference type="CDD" id="cd05597">
    <property type="entry name" value="STKc_DMPK_like"/>
    <property type="match status" value="1"/>
</dbReference>
<feature type="region of interest" description="Disordered" evidence="19">
    <location>
        <begin position="1788"/>
        <end position="1832"/>
    </location>
</feature>
<dbReference type="SUPFAM" id="SSF57889">
    <property type="entry name" value="Cysteine-rich domain"/>
    <property type="match status" value="1"/>
</dbReference>
<dbReference type="GO" id="GO:0004674">
    <property type="term" value="F:protein serine/threonine kinase activity"/>
    <property type="evidence" value="ECO:0007669"/>
    <property type="project" value="UniProtKB-KW"/>
</dbReference>
<dbReference type="Gene3D" id="2.30.29.30">
    <property type="entry name" value="Pleckstrin-homology domain (PH domain)/Phosphotyrosine-binding domain (PTB)"/>
    <property type="match status" value="1"/>
</dbReference>
<dbReference type="InterPro" id="IPR000719">
    <property type="entry name" value="Prot_kinase_dom"/>
</dbReference>
<evidence type="ECO:0000256" key="9">
    <source>
        <dbReference type="ARBA" id="ARBA00022771"/>
    </source>
</evidence>
<dbReference type="Pfam" id="PF25346">
    <property type="entry name" value="PH_MRCK"/>
    <property type="match status" value="1"/>
</dbReference>
<dbReference type="PRINTS" id="PR00008">
    <property type="entry name" value="DAGPEDOMAIN"/>
</dbReference>
<feature type="domain" description="Protein kinase" evidence="21">
    <location>
        <begin position="121"/>
        <end position="388"/>
    </location>
</feature>
<evidence type="ECO:0000259" key="21">
    <source>
        <dbReference type="PROSITE" id="PS50011"/>
    </source>
</evidence>
<dbReference type="Gene3D" id="3.30.60.20">
    <property type="match status" value="1"/>
</dbReference>
<keyword evidence="14 18" id="KW-0175">Coiled coil</keyword>
<evidence type="ECO:0000256" key="3">
    <source>
        <dbReference type="ARBA" id="ARBA00012513"/>
    </source>
</evidence>
<keyword evidence="9" id="KW-0863">Zinc-finger</keyword>
<dbReference type="Gene3D" id="1.20.5.340">
    <property type="match status" value="1"/>
</dbReference>
<evidence type="ECO:0000256" key="18">
    <source>
        <dbReference type="SAM" id="Coils"/>
    </source>
</evidence>
<dbReference type="PROSITE" id="PS00107">
    <property type="entry name" value="PROTEIN_KINASE_ATP"/>
    <property type="match status" value="1"/>
</dbReference>
<proteinExistence type="inferred from homology"/>
<name>A0A195CAY2_9HYME</name>
<dbReference type="Pfam" id="PF00069">
    <property type="entry name" value="Pkinase"/>
    <property type="match status" value="1"/>
</dbReference>
<dbReference type="Gene3D" id="1.10.510.10">
    <property type="entry name" value="Transferase(Phosphotransferase) domain 1"/>
    <property type="match status" value="1"/>
</dbReference>
<feature type="coiled-coil region" evidence="18">
    <location>
        <begin position="464"/>
        <end position="491"/>
    </location>
</feature>
<keyword evidence="12 17" id="KW-0067">ATP-binding</keyword>
<dbReference type="SMART" id="SM00233">
    <property type="entry name" value="PH"/>
    <property type="match status" value="1"/>
</dbReference>
<dbReference type="InterPro" id="IPR008271">
    <property type="entry name" value="Ser/Thr_kinase_AS"/>
</dbReference>
<dbReference type="FunFam" id="2.30.29.30:FF:000032">
    <property type="entry name" value="Non-specific serine/threonine protein kinase"/>
    <property type="match status" value="1"/>
</dbReference>
<evidence type="ECO:0000313" key="26">
    <source>
        <dbReference type="EMBL" id="KYM97967.1"/>
    </source>
</evidence>
<evidence type="ECO:0000256" key="13">
    <source>
        <dbReference type="ARBA" id="ARBA00022842"/>
    </source>
</evidence>
<dbReference type="PROSITE" id="PS50011">
    <property type="entry name" value="PROTEIN_KINASE_DOM"/>
    <property type="match status" value="1"/>
</dbReference>
<dbReference type="FunFam" id="3.30.200.20:FF:001209">
    <property type="entry name" value="Serine/threonine-protein kinase MRCK beta"/>
    <property type="match status" value="1"/>
</dbReference>
<dbReference type="PANTHER" id="PTHR22988:SF66">
    <property type="entry name" value="SERINE_THREONINE-PROTEIN KINASE GENGHIS KHAN"/>
    <property type="match status" value="1"/>
</dbReference>
<evidence type="ECO:0000259" key="23">
    <source>
        <dbReference type="PROSITE" id="PS50108"/>
    </source>
</evidence>
<dbReference type="PROSITE" id="PS50003">
    <property type="entry name" value="PH_DOMAIN"/>
    <property type="match status" value="1"/>
</dbReference>
<feature type="domain" description="CRIB" evidence="23">
    <location>
        <begin position="1649"/>
        <end position="1662"/>
    </location>
</feature>
<evidence type="ECO:0000256" key="8">
    <source>
        <dbReference type="ARBA" id="ARBA00022741"/>
    </source>
</evidence>